<name>A0A5C7GKC8_9FLAO</name>
<dbReference type="PROSITE" id="PS00149">
    <property type="entry name" value="SULFATASE_2"/>
    <property type="match status" value="1"/>
</dbReference>
<dbReference type="EMBL" id="VRKQ01000008">
    <property type="protein sequence ID" value="TXG38461.1"/>
    <property type="molecule type" value="Genomic_DNA"/>
</dbReference>
<dbReference type="PROSITE" id="PS00523">
    <property type="entry name" value="SULFATASE_1"/>
    <property type="match status" value="1"/>
</dbReference>
<dbReference type="InterPro" id="IPR050738">
    <property type="entry name" value="Sulfatase"/>
</dbReference>
<dbReference type="PROSITE" id="PS51257">
    <property type="entry name" value="PROKAR_LIPOPROTEIN"/>
    <property type="match status" value="1"/>
</dbReference>
<feature type="domain" description="Sulfatase N-terminal" evidence="7">
    <location>
        <begin position="23"/>
        <end position="360"/>
    </location>
</feature>
<dbReference type="InterPro" id="IPR000917">
    <property type="entry name" value="Sulfatase_N"/>
</dbReference>
<accession>A0A5C7GKC8</accession>
<dbReference type="OrthoDB" id="1390125at2"/>
<dbReference type="RefSeq" id="WP_147765629.1">
    <property type="nucleotide sequence ID" value="NZ_VRKQ01000008.1"/>
</dbReference>
<keyword evidence="6" id="KW-0106">Calcium</keyword>
<proteinExistence type="inferred from homology"/>
<keyword evidence="5" id="KW-0378">Hydrolase</keyword>
<dbReference type="InterPro" id="IPR017850">
    <property type="entry name" value="Alkaline_phosphatase_core_sf"/>
</dbReference>
<evidence type="ECO:0000256" key="3">
    <source>
        <dbReference type="ARBA" id="ARBA00022723"/>
    </source>
</evidence>
<comment type="similarity">
    <text evidence="2">Belongs to the sulfatase family.</text>
</comment>
<dbReference type="SUPFAM" id="SSF53649">
    <property type="entry name" value="Alkaline phosphatase-like"/>
    <property type="match status" value="1"/>
</dbReference>
<dbReference type="PANTHER" id="PTHR42693">
    <property type="entry name" value="ARYLSULFATASE FAMILY MEMBER"/>
    <property type="match status" value="1"/>
</dbReference>
<evidence type="ECO:0000313" key="9">
    <source>
        <dbReference type="Proteomes" id="UP000321080"/>
    </source>
</evidence>
<dbReference type="CDD" id="cd16144">
    <property type="entry name" value="ARS_like"/>
    <property type="match status" value="1"/>
</dbReference>
<protein>
    <submittedName>
        <fullName evidence="8">Sulfatase</fullName>
    </submittedName>
</protein>
<sequence length="474" mass="53303">MQKYVLTLILLLIVLSSCTKKKQNFVFILVDDLGWTDLGYSGSSFYESPNIDALCKESIQFTNAYASASICSPTRAAIMTGKHPARLNITDWIPGFVPKTTEKLVGPDILNELPLKETTIAKAFKTHGYKTFFAGKWHLGDEGYYPEEQGFDINIGGHHKGSPPGGYYSPYKNPKISDGPKGEYLTDRLTNETINFIESVDNDPFLLYLSYYTVHTPIQANKQYVEKFKNIKLSEPDFREEGRGVTTLKQHNADYASMVYALDKNIGKLVAKLKEQELYDNTTLIFTSDNGGLSTVLNTGKRKGPTSIEPLRAGKGWLYEGGIRVPLLIKPSHYAVKDKVINEPVVSHDFFPTLLSMADIEIDATIEIDGVDLSPILVNNGPIERKEIFWHYPHYHGSGWAPGAAIRQGDWKLIEFYDSETLELYNLKDDISETNDLSLKEPEKVIALQNRLHNLQKSVNAKYPSSNPDYKAEK</sequence>
<keyword evidence="3" id="KW-0479">Metal-binding</keyword>
<dbReference type="GO" id="GO:0046872">
    <property type="term" value="F:metal ion binding"/>
    <property type="evidence" value="ECO:0007669"/>
    <property type="project" value="UniProtKB-KW"/>
</dbReference>
<evidence type="ECO:0000256" key="4">
    <source>
        <dbReference type="ARBA" id="ARBA00022729"/>
    </source>
</evidence>
<keyword evidence="9" id="KW-1185">Reference proteome</keyword>
<evidence type="ECO:0000256" key="2">
    <source>
        <dbReference type="ARBA" id="ARBA00008779"/>
    </source>
</evidence>
<keyword evidence="4" id="KW-0732">Signal</keyword>
<comment type="caution">
    <text evidence="8">The sequence shown here is derived from an EMBL/GenBank/DDBJ whole genome shotgun (WGS) entry which is preliminary data.</text>
</comment>
<evidence type="ECO:0000313" key="8">
    <source>
        <dbReference type="EMBL" id="TXG38461.1"/>
    </source>
</evidence>
<evidence type="ECO:0000259" key="7">
    <source>
        <dbReference type="Pfam" id="PF00884"/>
    </source>
</evidence>
<gene>
    <name evidence="8" type="ORF">FUA22_00835</name>
</gene>
<reference evidence="8 9" key="1">
    <citation type="submission" date="2019-08" db="EMBL/GenBank/DDBJ databases">
        <title>Seonamhaeicola sediminis sp. nov., isolated from marine sediment.</title>
        <authorList>
            <person name="Cao W.R."/>
        </authorList>
    </citation>
    <scope>NUCLEOTIDE SEQUENCE [LARGE SCALE GENOMIC DNA]</scope>
    <source>
        <strain evidence="8 9">1505</strain>
    </source>
</reference>
<dbReference type="InterPro" id="IPR024607">
    <property type="entry name" value="Sulfatase_CS"/>
</dbReference>
<evidence type="ECO:0000256" key="6">
    <source>
        <dbReference type="ARBA" id="ARBA00022837"/>
    </source>
</evidence>
<dbReference type="AlphaFoldDB" id="A0A5C7GKC8"/>
<comment type="cofactor">
    <cofactor evidence="1">
        <name>Ca(2+)</name>
        <dbReference type="ChEBI" id="CHEBI:29108"/>
    </cofactor>
</comment>
<organism evidence="8 9">
    <name type="scientific">Seonamhaeicola maritimus</name>
    <dbReference type="NCBI Taxonomy" id="2591822"/>
    <lineage>
        <taxon>Bacteria</taxon>
        <taxon>Pseudomonadati</taxon>
        <taxon>Bacteroidota</taxon>
        <taxon>Flavobacteriia</taxon>
        <taxon>Flavobacteriales</taxon>
        <taxon>Flavobacteriaceae</taxon>
    </lineage>
</organism>
<evidence type="ECO:0000256" key="5">
    <source>
        <dbReference type="ARBA" id="ARBA00022801"/>
    </source>
</evidence>
<dbReference type="Gene3D" id="3.30.1120.10">
    <property type="match status" value="1"/>
</dbReference>
<dbReference type="GO" id="GO:0004065">
    <property type="term" value="F:arylsulfatase activity"/>
    <property type="evidence" value="ECO:0007669"/>
    <property type="project" value="TreeGrafter"/>
</dbReference>
<evidence type="ECO:0000256" key="1">
    <source>
        <dbReference type="ARBA" id="ARBA00001913"/>
    </source>
</evidence>
<dbReference type="Proteomes" id="UP000321080">
    <property type="component" value="Unassembled WGS sequence"/>
</dbReference>
<dbReference type="Gene3D" id="3.40.720.10">
    <property type="entry name" value="Alkaline Phosphatase, subunit A"/>
    <property type="match status" value="1"/>
</dbReference>
<dbReference type="PANTHER" id="PTHR42693:SF42">
    <property type="entry name" value="ARYLSULFATASE G"/>
    <property type="match status" value="1"/>
</dbReference>
<dbReference type="Pfam" id="PF00884">
    <property type="entry name" value="Sulfatase"/>
    <property type="match status" value="1"/>
</dbReference>